<comment type="caution">
    <text evidence="1">The sequence shown here is derived from an EMBL/GenBank/DDBJ whole genome shotgun (WGS) entry which is preliminary data.</text>
</comment>
<dbReference type="EMBL" id="CAJVPU010034479">
    <property type="protein sequence ID" value="CAG8725381.1"/>
    <property type="molecule type" value="Genomic_DNA"/>
</dbReference>
<reference evidence="1" key="1">
    <citation type="submission" date="2021-06" db="EMBL/GenBank/DDBJ databases">
        <authorList>
            <person name="Kallberg Y."/>
            <person name="Tangrot J."/>
            <person name="Rosling A."/>
        </authorList>
    </citation>
    <scope>NUCLEOTIDE SEQUENCE</scope>
    <source>
        <strain evidence="1">IL203A</strain>
    </source>
</reference>
<evidence type="ECO:0000313" key="1">
    <source>
        <dbReference type="EMBL" id="CAG8725381.1"/>
    </source>
</evidence>
<protein>
    <submittedName>
        <fullName evidence="1">5154_t:CDS:1</fullName>
    </submittedName>
</protein>
<sequence>LLGLLRDAIVECWKQSHIKWGNVDVWNRFYFNKYPRATIQKSHNDLNTELRILIENLRSGGASKKAIAMQSDLK</sequence>
<accession>A0ACA9Q1S4</accession>
<feature type="non-terminal residue" evidence="1">
    <location>
        <position position="1"/>
    </location>
</feature>
<feature type="non-terminal residue" evidence="1">
    <location>
        <position position="74"/>
    </location>
</feature>
<evidence type="ECO:0000313" key="2">
    <source>
        <dbReference type="Proteomes" id="UP000789702"/>
    </source>
</evidence>
<name>A0ACA9Q1S4_9GLOM</name>
<organism evidence="1 2">
    <name type="scientific">Dentiscutata heterogama</name>
    <dbReference type="NCBI Taxonomy" id="1316150"/>
    <lineage>
        <taxon>Eukaryota</taxon>
        <taxon>Fungi</taxon>
        <taxon>Fungi incertae sedis</taxon>
        <taxon>Mucoromycota</taxon>
        <taxon>Glomeromycotina</taxon>
        <taxon>Glomeromycetes</taxon>
        <taxon>Diversisporales</taxon>
        <taxon>Gigasporaceae</taxon>
        <taxon>Dentiscutata</taxon>
    </lineage>
</organism>
<proteinExistence type="predicted"/>
<gene>
    <name evidence="1" type="ORF">DHETER_LOCUS13091</name>
</gene>
<dbReference type="Proteomes" id="UP000789702">
    <property type="component" value="Unassembled WGS sequence"/>
</dbReference>
<keyword evidence="2" id="KW-1185">Reference proteome</keyword>